<dbReference type="InterPro" id="IPR050389">
    <property type="entry name" value="LysR-type_TF"/>
</dbReference>
<dbReference type="PRINTS" id="PR00039">
    <property type="entry name" value="HTHLYSR"/>
</dbReference>
<dbReference type="InterPro" id="IPR037402">
    <property type="entry name" value="YidZ_PBP2"/>
</dbReference>
<dbReference type="SUPFAM" id="SSF46785">
    <property type="entry name" value="Winged helix' DNA-binding domain"/>
    <property type="match status" value="1"/>
</dbReference>
<dbReference type="InterPro" id="IPR000847">
    <property type="entry name" value="LysR_HTH_N"/>
</dbReference>
<evidence type="ECO:0000256" key="5">
    <source>
        <dbReference type="ARBA" id="ARBA00023163"/>
    </source>
</evidence>
<comment type="caution">
    <text evidence="7">The sequence shown here is derived from an EMBL/GenBank/DDBJ whole genome shotgun (WGS) entry which is preliminary data.</text>
</comment>
<dbReference type="Proteomes" id="UP001320715">
    <property type="component" value="Unassembled WGS sequence"/>
</dbReference>
<dbReference type="PROSITE" id="PS50931">
    <property type="entry name" value="HTH_LYSR"/>
    <property type="match status" value="1"/>
</dbReference>
<sequence length="319" mass="35012">MNLSAFDLNLLRVLDALLREGSTVKAGRRIGLSQPAVSASLSRLRTALKDELFFRRGQGLEPTDYARSLELPLRNILDGIELMFEKPRVFDPLTASANFRISGSDFFAEMLMPRLAELVSSQAPGVRVQLVDLVPDSHIDTIERYEVDIALIPAIALPDWAEQRPVFRSNFSVIARQGNSRLQRAGLGPGDTVPIDLFCDLGHVLFSPEGNLKGMGDAALARVGRQRRVAMTLPVFSGVYRAVSQSDLIALVPHQLALQVAPGAGLLIYAAPMPVDLAQITMVWHRRSTSSPGHSWLRDRIAEILAPLDDADPQAKHID</sequence>
<evidence type="ECO:0000256" key="2">
    <source>
        <dbReference type="ARBA" id="ARBA00022458"/>
    </source>
</evidence>
<dbReference type="Pfam" id="PF00126">
    <property type="entry name" value="HTH_1"/>
    <property type="match status" value="1"/>
</dbReference>
<dbReference type="Gene3D" id="1.10.10.10">
    <property type="entry name" value="Winged helix-like DNA-binding domain superfamily/Winged helix DNA-binding domain"/>
    <property type="match status" value="1"/>
</dbReference>
<dbReference type="CDD" id="cd08417">
    <property type="entry name" value="PBP2_Nitroaromatics_like"/>
    <property type="match status" value="1"/>
</dbReference>
<accession>A0ABT1CPC5</accession>
<evidence type="ECO:0000313" key="8">
    <source>
        <dbReference type="Proteomes" id="UP001320715"/>
    </source>
</evidence>
<gene>
    <name evidence="7" type="ORF">GTW23_07310</name>
</gene>
<dbReference type="PANTHER" id="PTHR30118:SF15">
    <property type="entry name" value="TRANSCRIPTIONAL REGULATORY PROTEIN"/>
    <property type="match status" value="1"/>
</dbReference>
<evidence type="ECO:0000259" key="6">
    <source>
        <dbReference type="PROSITE" id="PS50931"/>
    </source>
</evidence>
<keyword evidence="3" id="KW-0805">Transcription regulation</keyword>
<keyword evidence="2" id="KW-0536">Nodulation</keyword>
<dbReference type="EMBL" id="JAAAML010000001">
    <property type="protein sequence ID" value="MCO6407983.1"/>
    <property type="molecule type" value="Genomic_DNA"/>
</dbReference>
<dbReference type="PANTHER" id="PTHR30118">
    <property type="entry name" value="HTH-TYPE TRANSCRIPTIONAL REGULATOR LEUO-RELATED"/>
    <property type="match status" value="1"/>
</dbReference>
<name>A0ABT1CPC5_9HYPH</name>
<proteinExistence type="inferred from homology"/>
<keyword evidence="5" id="KW-0804">Transcription</keyword>
<dbReference type="RefSeq" id="WP_252915241.1">
    <property type="nucleotide sequence ID" value="NZ_JAAAML010000001.1"/>
</dbReference>
<reference evidence="7 8" key="1">
    <citation type="submission" date="2020-01" db="EMBL/GenBank/DDBJ databases">
        <title>Genomes of bacteria type strains.</title>
        <authorList>
            <person name="Chen J."/>
            <person name="Zhu S."/>
            <person name="Yang J."/>
        </authorList>
    </citation>
    <scope>NUCLEOTIDE SEQUENCE [LARGE SCALE GENOMIC DNA]</scope>
    <source>
        <strain evidence="7 8">DSM 16655</strain>
    </source>
</reference>
<dbReference type="Gene3D" id="3.40.190.10">
    <property type="entry name" value="Periplasmic binding protein-like II"/>
    <property type="match status" value="2"/>
</dbReference>
<dbReference type="InterPro" id="IPR005119">
    <property type="entry name" value="LysR_subst-bd"/>
</dbReference>
<dbReference type="Pfam" id="PF03466">
    <property type="entry name" value="LysR_substrate"/>
    <property type="match status" value="1"/>
</dbReference>
<evidence type="ECO:0000256" key="1">
    <source>
        <dbReference type="ARBA" id="ARBA00009437"/>
    </source>
</evidence>
<evidence type="ECO:0000313" key="7">
    <source>
        <dbReference type="EMBL" id="MCO6407983.1"/>
    </source>
</evidence>
<keyword evidence="4" id="KW-0238">DNA-binding</keyword>
<dbReference type="SUPFAM" id="SSF53850">
    <property type="entry name" value="Periplasmic binding protein-like II"/>
    <property type="match status" value="1"/>
</dbReference>
<keyword evidence="8" id="KW-1185">Reference proteome</keyword>
<organism evidence="7 8">
    <name type="scientific">Hoeflea alexandrii</name>
    <dbReference type="NCBI Taxonomy" id="288436"/>
    <lineage>
        <taxon>Bacteria</taxon>
        <taxon>Pseudomonadati</taxon>
        <taxon>Pseudomonadota</taxon>
        <taxon>Alphaproteobacteria</taxon>
        <taxon>Hyphomicrobiales</taxon>
        <taxon>Rhizobiaceae</taxon>
        <taxon>Hoeflea</taxon>
    </lineage>
</organism>
<evidence type="ECO:0000256" key="3">
    <source>
        <dbReference type="ARBA" id="ARBA00023015"/>
    </source>
</evidence>
<evidence type="ECO:0000256" key="4">
    <source>
        <dbReference type="ARBA" id="ARBA00023125"/>
    </source>
</evidence>
<comment type="similarity">
    <text evidence="1">Belongs to the LysR transcriptional regulatory family.</text>
</comment>
<dbReference type="InterPro" id="IPR036388">
    <property type="entry name" value="WH-like_DNA-bd_sf"/>
</dbReference>
<protein>
    <submittedName>
        <fullName evidence="7">LysR family transcriptional regulator</fullName>
    </submittedName>
</protein>
<feature type="domain" description="HTH lysR-type" evidence="6">
    <location>
        <begin position="6"/>
        <end position="63"/>
    </location>
</feature>
<dbReference type="InterPro" id="IPR036390">
    <property type="entry name" value="WH_DNA-bd_sf"/>
</dbReference>